<feature type="compositionally biased region" description="Low complexity" evidence="1">
    <location>
        <begin position="282"/>
        <end position="293"/>
    </location>
</feature>
<evidence type="ECO:0000256" key="1">
    <source>
        <dbReference type="SAM" id="MobiDB-lite"/>
    </source>
</evidence>
<proteinExistence type="predicted"/>
<evidence type="ECO:0000313" key="2">
    <source>
        <dbReference type="EMBL" id="KAF2143390.1"/>
    </source>
</evidence>
<gene>
    <name evidence="2" type="ORF">K452DRAFT_297133</name>
</gene>
<feature type="region of interest" description="Disordered" evidence="1">
    <location>
        <begin position="243"/>
        <end position="300"/>
    </location>
</feature>
<name>A0A6A6BGY1_9PEZI</name>
<evidence type="ECO:0000313" key="3">
    <source>
        <dbReference type="Proteomes" id="UP000799438"/>
    </source>
</evidence>
<dbReference type="GeneID" id="54299484"/>
<keyword evidence="3" id="KW-1185">Reference proteome</keyword>
<organism evidence="2 3">
    <name type="scientific">Aplosporella prunicola CBS 121167</name>
    <dbReference type="NCBI Taxonomy" id="1176127"/>
    <lineage>
        <taxon>Eukaryota</taxon>
        <taxon>Fungi</taxon>
        <taxon>Dikarya</taxon>
        <taxon>Ascomycota</taxon>
        <taxon>Pezizomycotina</taxon>
        <taxon>Dothideomycetes</taxon>
        <taxon>Dothideomycetes incertae sedis</taxon>
        <taxon>Botryosphaeriales</taxon>
        <taxon>Aplosporellaceae</taxon>
        <taxon>Aplosporella</taxon>
    </lineage>
</organism>
<feature type="compositionally biased region" description="Polar residues" evidence="1">
    <location>
        <begin position="1"/>
        <end position="12"/>
    </location>
</feature>
<protein>
    <submittedName>
        <fullName evidence="2">Uncharacterized protein</fullName>
    </submittedName>
</protein>
<dbReference type="EMBL" id="ML995482">
    <property type="protein sequence ID" value="KAF2143390.1"/>
    <property type="molecule type" value="Genomic_DNA"/>
</dbReference>
<reference evidence="2" key="1">
    <citation type="journal article" date="2020" name="Stud. Mycol.">
        <title>101 Dothideomycetes genomes: a test case for predicting lifestyles and emergence of pathogens.</title>
        <authorList>
            <person name="Haridas S."/>
            <person name="Albert R."/>
            <person name="Binder M."/>
            <person name="Bloem J."/>
            <person name="Labutti K."/>
            <person name="Salamov A."/>
            <person name="Andreopoulos B."/>
            <person name="Baker S."/>
            <person name="Barry K."/>
            <person name="Bills G."/>
            <person name="Bluhm B."/>
            <person name="Cannon C."/>
            <person name="Castanera R."/>
            <person name="Culley D."/>
            <person name="Daum C."/>
            <person name="Ezra D."/>
            <person name="Gonzalez J."/>
            <person name="Henrissat B."/>
            <person name="Kuo A."/>
            <person name="Liang C."/>
            <person name="Lipzen A."/>
            <person name="Lutzoni F."/>
            <person name="Magnuson J."/>
            <person name="Mondo S."/>
            <person name="Nolan M."/>
            <person name="Ohm R."/>
            <person name="Pangilinan J."/>
            <person name="Park H.-J."/>
            <person name="Ramirez L."/>
            <person name="Alfaro M."/>
            <person name="Sun H."/>
            <person name="Tritt A."/>
            <person name="Yoshinaga Y."/>
            <person name="Zwiers L.-H."/>
            <person name="Turgeon B."/>
            <person name="Goodwin S."/>
            <person name="Spatafora J."/>
            <person name="Crous P."/>
            <person name="Grigoriev I."/>
        </authorList>
    </citation>
    <scope>NUCLEOTIDE SEQUENCE</scope>
    <source>
        <strain evidence="2">CBS 121167</strain>
    </source>
</reference>
<dbReference type="AlphaFoldDB" id="A0A6A6BGY1"/>
<dbReference type="RefSeq" id="XP_033399102.1">
    <property type="nucleotide sequence ID" value="XM_033541987.1"/>
</dbReference>
<sequence>METPMSSTSTTGLLGPQEQHHHYRSYHNLSPSDIHALTQILSHAPGADVGPNSSIYSSYVRITKEQIKALPAHLRSPKPHSLSLSRLHKSKDNNKLCQLHSALPPKILWEILNFIKTEVEEKVPAYLRSVTSAGPMRANLKSELDKLAPMWLLCQRLHGADPCTACILAQIGSGRDALVALRIALLARWRSGRVADGNSTRLVFLEAWIENLCEHARQTKEILDKSSELGRVLKELAKSAKRLGEAKHPQAGSGSSAGTEDAGGSSVGQCQDGQDHPESRSRSSSVSSFEGGSQVTKKDAEAWAEEYQRLLDPMRPPSSIYE</sequence>
<accession>A0A6A6BGY1</accession>
<feature type="region of interest" description="Disordered" evidence="1">
    <location>
        <begin position="1"/>
        <end position="20"/>
    </location>
</feature>
<dbReference type="Proteomes" id="UP000799438">
    <property type="component" value="Unassembled WGS sequence"/>
</dbReference>